<evidence type="ECO:0000313" key="2">
    <source>
        <dbReference type="Proteomes" id="UP001056120"/>
    </source>
</evidence>
<sequence length="235" mass="27012">MWLESLPPGFITTWADMKEKFMNKCFPPSKTTRLRSFIHAFKQEEGESFYETWERFKELLHRCPHHGLEDWALVEKFYDGVGLVTKNMLDTTSGGNLMSSKTPEECMDLGFHDTIDWPMGRAEEEVDFVGNPNRQNRDFGNSFNSGWRNHPGFSGRNGNNQGSQHQRQSLFHNPSEGQGSGPSSGQSSGQSGGEKRPTLEKMMTQQSLLLTQFMERDEARYQKNQMKFQEHSTMI</sequence>
<accession>A0ACB9IUY7</accession>
<evidence type="ECO:0000313" key="1">
    <source>
        <dbReference type="EMBL" id="KAI3811301.1"/>
    </source>
</evidence>
<protein>
    <submittedName>
        <fullName evidence="1">Uncharacterized protein</fullName>
    </submittedName>
</protein>
<dbReference type="EMBL" id="CM042024">
    <property type="protein sequence ID" value="KAI3811301.1"/>
    <property type="molecule type" value="Genomic_DNA"/>
</dbReference>
<reference evidence="2" key="1">
    <citation type="journal article" date="2022" name="Mol. Ecol. Resour.">
        <title>The genomes of chicory, endive, great burdock and yacon provide insights into Asteraceae palaeo-polyploidization history and plant inulin production.</title>
        <authorList>
            <person name="Fan W."/>
            <person name="Wang S."/>
            <person name="Wang H."/>
            <person name="Wang A."/>
            <person name="Jiang F."/>
            <person name="Liu H."/>
            <person name="Zhao H."/>
            <person name="Xu D."/>
            <person name="Zhang Y."/>
        </authorList>
    </citation>
    <scope>NUCLEOTIDE SEQUENCE [LARGE SCALE GENOMIC DNA]</scope>
    <source>
        <strain evidence="2">cv. Yunnan</strain>
    </source>
</reference>
<keyword evidence="2" id="KW-1185">Reference proteome</keyword>
<comment type="caution">
    <text evidence="1">The sequence shown here is derived from an EMBL/GenBank/DDBJ whole genome shotgun (WGS) entry which is preliminary data.</text>
</comment>
<dbReference type="Proteomes" id="UP001056120">
    <property type="component" value="Linkage Group LG07"/>
</dbReference>
<reference evidence="1 2" key="2">
    <citation type="journal article" date="2022" name="Mol. Ecol. Resour.">
        <title>The genomes of chicory, endive, great burdock and yacon provide insights into Asteraceae paleo-polyploidization history and plant inulin production.</title>
        <authorList>
            <person name="Fan W."/>
            <person name="Wang S."/>
            <person name="Wang H."/>
            <person name="Wang A."/>
            <person name="Jiang F."/>
            <person name="Liu H."/>
            <person name="Zhao H."/>
            <person name="Xu D."/>
            <person name="Zhang Y."/>
        </authorList>
    </citation>
    <scope>NUCLEOTIDE SEQUENCE [LARGE SCALE GENOMIC DNA]</scope>
    <source>
        <strain evidence="2">cv. Yunnan</strain>
        <tissue evidence="1">Leaves</tissue>
    </source>
</reference>
<name>A0ACB9IUY7_9ASTR</name>
<gene>
    <name evidence="1" type="ORF">L1987_21022</name>
</gene>
<organism evidence="1 2">
    <name type="scientific">Smallanthus sonchifolius</name>
    <dbReference type="NCBI Taxonomy" id="185202"/>
    <lineage>
        <taxon>Eukaryota</taxon>
        <taxon>Viridiplantae</taxon>
        <taxon>Streptophyta</taxon>
        <taxon>Embryophyta</taxon>
        <taxon>Tracheophyta</taxon>
        <taxon>Spermatophyta</taxon>
        <taxon>Magnoliopsida</taxon>
        <taxon>eudicotyledons</taxon>
        <taxon>Gunneridae</taxon>
        <taxon>Pentapetalae</taxon>
        <taxon>asterids</taxon>
        <taxon>campanulids</taxon>
        <taxon>Asterales</taxon>
        <taxon>Asteraceae</taxon>
        <taxon>Asteroideae</taxon>
        <taxon>Heliantheae alliance</taxon>
        <taxon>Millerieae</taxon>
        <taxon>Smallanthus</taxon>
    </lineage>
</organism>
<proteinExistence type="predicted"/>